<organism evidence="1 2">
    <name type="scientific">Heyndrickxia coagulans</name>
    <name type="common">Weizmannia coagulans</name>
    <dbReference type="NCBI Taxonomy" id="1398"/>
    <lineage>
        <taxon>Bacteria</taxon>
        <taxon>Bacillati</taxon>
        <taxon>Bacillota</taxon>
        <taxon>Bacilli</taxon>
        <taxon>Bacillales</taxon>
        <taxon>Bacillaceae</taxon>
        <taxon>Heyndrickxia</taxon>
    </lineage>
</organism>
<sequence>MAVKKTVLFDKGITILLALDESLLSRAYLLPCLPRPFKTEVSYNKYFGGANIMSVKVRFSKPAFFVQLKQAIMSALPSRKTGRNSRKAPA</sequence>
<dbReference type="AlphaFoldDB" id="A0A133KBI1"/>
<name>A0A133KBI1_HEYCO</name>
<evidence type="ECO:0000313" key="1">
    <source>
        <dbReference type="EMBL" id="KWZ76890.1"/>
    </source>
</evidence>
<gene>
    <name evidence="1" type="ORF">HMPREF3213_03627</name>
</gene>
<comment type="caution">
    <text evidence="1">The sequence shown here is derived from an EMBL/GenBank/DDBJ whole genome shotgun (WGS) entry which is preliminary data.</text>
</comment>
<evidence type="ECO:0000313" key="2">
    <source>
        <dbReference type="Proteomes" id="UP000070376"/>
    </source>
</evidence>
<dbReference type="Proteomes" id="UP000070376">
    <property type="component" value="Unassembled WGS sequence"/>
</dbReference>
<protein>
    <submittedName>
        <fullName evidence="1">Uncharacterized protein</fullName>
    </submittedName>
</protein>
<reference evidence="2" key="1">
    <citation type="submission" date="2016-01" db="EMBL/GenBank/DDBJ databases">
        <authorList>
            <person name="Mitreva M."/>
            <person name="Pepin K.H."/>
            <person name="Mihindukulasuriya K.A."/>
            <person name="Fulton R."/>
            <person name="Fronick C."/>
            <person name="O'Laughlin M."/>
            <person name="Miner T."/>
            <person name="Herter B."/>
            <person name="Rosa B.A."/>
            <person name="Cordes M."/>
            <person name="Tomlinson C."/>
            <person name="Wollam A."/>
            <person name="Palsikar V.B."/>
            <person name="Mardis E.R."/>
            <person name="Wilson R.K."/>
        </authorList>
    </citation>
    <scope>NUCLEOTIDE SEQUENCE [LARGE SCALE GENOMIC DNA]</scope>
    <source>
        <strain evidence="2">GED7749B</strain>
    </source>
</reference>
<dbReference type="EMBL" id="LRPN01000185">
    <property type="protein sequence ID" value="KWZ76890.1"/>
    <property type="molecule type" value="Genomic_DNA"/>
</dbReference>
<proteinExistence type="predicted"/>
<accession>A0A133KBI1</accession>